<evidence type="ECO:0000313" key="2">
    <source>
        <dbReference type="EMBL" id="EFR02706.1"/>
    </source>
</evidence>
<dbReference type="OrthoDB" id="5389296at2759"/>
<name>E4UXB9_ARTGP</name>
<keyword evidence="3" id="KW-1185">Reference proteome</keyword>
<gene>
    <name evidence="2" type="ORF">MGYG_05704</name>
</gene>
<evidence type="ECO:0000256" key="1">
    <source>
        <dbReference type="SAM" id="MobiDB-lite"/>
    </source>
</evidence>
<organism evidence="3">
    <name type="scientific">Arthroderma gypseum (strain ATCC MYA-4604 / CBS 118893)</name>
    <name type="common">Microsporum gypseum</name>
    <dbReference type="NCBI Taxonomy" id="535722"/>
    <lineage>
        <taxon>Eukaryota</taxon>
        <taxon>Fungi</taxon>
        <taxon>Dikarya</taxon>
        <taxon>Ascomycota</taxon>
        <taxon>Pezizomycotina</taxon>
        <taxon>Eurotiomycetes</taxon>
        <taxon>Eurotiomycetidae</taxon>
        <taxon>Onygenales</taxon>
        <taxon>Arthrodermataceae</taxon>
        <taxon>Nannizzia</taxon>
    </lineage>
</organism>
<feature type="compositionally biased region" description="Basic and acidic residues" evidence="1">
    <location>
        <begin position="152"/>
        <end position="161"/>
    </location>
</feature>
<proteinExistence type="predicted"/>
<feature type="compositionally biased region" description="Basic and acidic residues" evidence="1">
    <location>
        <begin position="20"/>
        <end position="45"/>
    </location>
</feature>
<feature type="region of interest" description="Disordered" evidence="1">
    <location>
        <begin position="229"/>
        <end position="258"/>
    </location>
</feature>
<sequence length="440" mass="48000">MGPLQPQSSVQFASTPRFLFRGDSHSHRPTAVEEINRDNQEDVQRLKRPSSSLHGEVIQDSDSESESIDNTGSILSGRGDEPGNQTVTSGDACGSDDEIIVPFSPTRPKTKRQKQLFKSPPIRADPNARRSIPGDDAIASSSLGSSPPAFAEDTRSPRSELNEEEIVTPVRKEPFHGQLSASHPRFIVNQRQIDTPTQLNYSQVHYHGEAVAPESTPRQKPRFVLPSTPEAALGEKKTGPVTSPSPFSPLVRRSKRGRASSLAKPDFISDGMATQVRNWILEIGVNRLATGQPSPLPASMLFSSTHPVSGNNDAGASQVYPHDNHCLITKVSVAKLSTKRFFRGAGHPAPFILCKHEVGDKSALFTTLLLNPPLKAPSSLISTFKTIQDGSSIGIRKALAWEIEIDSFPTDLDYARKDNIDTTEKPSQLCLVGTHWDIID</sequence>
<dbReference type="EMBL" id="DS989825">
    <property type="protein sequence ID" value="EFR02706.1"/>
    <property type="molecule type" value="Genomic_DNA"/>
</dbReference>
<feature type="region of interest" description="Disordered" evidence="1">
    <location>
        <begin position="1"/>
        <end position="183"/>
    </location>
</feature>
<reference evidence="3" key="1">
    <citation type="journal article" date="2012" name="MBio">
        <title>Comparative genome analysis of Trichophyton rubrum and related dermatophytes reveals candidate genes involved in infection.</title>
        <authorList>
            <person name="Martinez D.A."/>
            <person name="Oliver B.G."/>
            <person name="Graeser Y."/>
            <person name="Goldberg J.M."/>
            <person name="Li W."/>
            <person name="Martinez-Rossi N.M."/>
            <person name="Monod M."/>
            <person name="Shelest E."/>
            <person name="Barton R.C."/>
            <person name="Birch E."/>
            <person name="Brakhage A.A."/>
            <person name="Chen Z."/>
            <person name="Gurr S.J."/>
            <person name="Heiman D."/>
            <person name="Heitman J."/>
            <person name="Kosti I."/>
            <person name="Rossi A."/>
            <person name="Saif S."/>
            <person name="Samalova M."/>
            <person name="Saunders C.W."/>
            <person name="Shea T."/>
            <person name="Summerbell R.C."/>
            <person name="Xu J."/>
            <person name="Young S."/>
            <person name="Zeng Q."/>
            <person name="Birren B.W."/>
            <person name="Cuomo C.A."/>
            <person name="White T.C."/>
        </authorList>
    </citation>
    <scope>NUCLEOTIDE SEQUENCE [LARGE SCALE GENOMIC DNA]</scope>
    <source>
        <strain evidence="3">ATCC MYA-4604 / CBS 118893</strain>
    </source>
</reference>
<dbReference type="eggNOG" id="ENOG502ST4U">
    <property type="taxonomic scope" value="Eukaryota"/>
</dbReference>
<dbReference type="Proteomes" id="UP000002669">
    <property type="component" value="Unassembled WGS sequence"/>
</dbReference>
<dbReference type="GeneID" id="10028396"/>
<dbReference type="VEuPathDB" id="FungiDB:MGYG_05704"/>
<dbReference type="STRING" id="535722.E4UXB9"/>
<dbReference type="AlphaFoldDB" id="E4UXB9"/>
<dbReference type="HOGENOM" id="CLU_042683_0_0_1"/>
<protein>
    <submittedName>
        <fullName evidence="2">Uncharacterized protein</fullName>
    </submittedName>
</protein>
<evidence type="ECO:0000313" key="3">
    <source>
        <dbReference type="Proteomes" id="UP000002669"/>
    </source>
</evidence>
<dbReference type="InParanoid" id="E4UXB9"/>
<feature type="compositionally biased region" description="Polar residues" evidence="1">
    <location>
        <begin position="1"/>
        <end position="14"/>
    </location>
</feature>
<dbReference type="RefSeq" id="XP_003173117.1">
    <property type="nucleotide sequence ID" value="XM_003173069.1"/>
</dbReference>
<accession>E4UXB9</accession>